<feature type="domain" description="N-acetyltransferase" evidence="3">
    <location>
        <begin position="147"/>
        <end position="286"/>
    </location>
</feature>
<dbReference type="CDD" id="cd04301">
    <property type="entry name" value="NAT_SF"/>
    <property type="match status" value="1"/>
</dbReference>
<gene>
    <name evidence="4" type="ORF">WMO37_07220</name>
</gene>
<dbReference type="InterPro" id="IPR050680">
    <property type="entry name" value="YpeA/RimI_acetyltransf"/>
</dbReference>
<reference evidence="4" key="1">
    <citation type="submission" date="2024-03" db="EMBL/GenBank/DDBJ databases">
        <title>Human intestinal bacterial collection.</title>
        <authorList>
            <person name="Pauvert C."/>
            <person name="Hitch T.C.A."/>
            <person name="Clavel T."/>
        </authorList>
    </citation>
    <scope>NUCLEOTIDE SEQUENCE [LARGE SCALE GENOMIC DNA]</scope>
    <source>
        <strain evidence="4">CLA-AA-H89B</strain>
    </source>
</reference>
<keyword evidence="5" id="KW-1185">Reference proteome</keyword>
<sequence>MNHTVFQIDPADSRFTDTFARFFTDCGEYELFSDCDTPYFAVFSDIDRTHCTGLLTFLISENESFTEAEVAAFVLPDYRRQGIFTALCGTAYHKIKAQYPDCMLTGIFPDFLKKCALYGGTAYTEYLMMLTAENASMAAPALCTANGDILPDSAACSNIHSTITSSPAKDFNSCNDNFLYETCFSDDEQDFLLYRGEEDEPCAVCSLDYENGFTNLYGVYVDEDCRGQGIGTLLLKHLIPAYFKNHNLPLILNVRSTNTAAMQLYRHCGFEITSSVEFSYFTALPQ</sequence>
<comment type="caution">
    <text evidence="4">The sequence shown here is derived from an EMBL/GenBank/DDBJ whole genome shotgun (WGS) entry which is preliminary data.</text>
</comment>
<keyword evidence="1" id="KW-0808">Transferase</keyword>
<dbReference type="PROSITE" id="PS51186">
    <property type="entry name" value="GNAT"/>
    <property type="match status" value="1"/>
</dbReference>
<evidence type="ECO:0000256" key="2">
    <source>
        <dbReference type="ARBA" id="ARBA00023315"/>
    </source>
</evidence>
<dbReference type="Proteomes" id="UP001546774">
    <property type="component" value="Unassembled WGS sequence"/>
</dbReference>
<dbReference type="SUPFAM" id="SSF55729">
    <property type="entry name" value="Acyl-CoA N-acyltransferases (Nat)"/>
    <property type="match status" value="2"/>
</dbReference>
<dbReference type="InterPro" id="IPR016181">
    <property type="entry name" value="Acyl_CoA_acyltransferase"/>
</dbReference>
<evidence type="ECO:0000313" key="5">
    <source>
        <dbReference type="Proteomes" id="UP001546774"/>
    </source>
</evidence>
<dbReference type="EMBL" id="JBBMFS010000005">
    <property type="protein sequence ID" value="MEQ2554812.1"/>
    <property type="molecule type" value="Genomic_DNA"/>
</dbReference>
<keyword evidence="2" id="KW-0012">Acyltransferase</keyword>
<protein>
    <submittedName>
        <fullName evidence="4">GNAT family N-acetyltransferase</fullName>
    </submittedName>
</protein>
<proteinExistence type="predicted"/>
<evidence type="ECO:0000259" key="3">
    <source>
        <dbReference type="PROSITE" id="PS51186"/>
    </source>
</evidence>
<evidence type="ECO:0000256" key="1">
    <source>
        <dbReference type="ARBA" id="ARBA00022679"/>
    </source>
</evidence>
<organism evidence="4 5">
    <name type="scientific">Lachnospira intestinalis</name>
    <dbReference type="NCBI Taxonomy" id="3133158"/>
    <lineage>
        <taxon>Bacteria</taxon>
        <taxon>Bacillati</taxon>
        <taxon>Bacillota</taxon>
        <taxon>Clostridia</taxon>
        <taxon>Lachnospirales</taxon>
        <taxon>Lachnospiraceae</taxon>
        <taxon>Lachnospira</taxon>
    </lineage>
</organism>
<dbReference type="Gene3D" id="3.40.630.30">
    <property type="match status" value="1"/>
</dbReference>
<accession>A0ABV1H6N9</accession>
<dbReference type="Pfam" id="PF00583">
    <property type="entry name" value="Acetyltransf_1"/>
    <property type="match status" value="1"/>
</dbReference>
<evidence type="ECO:0000313" key="4">
    <source>
        <dbReference type="EMBL" id="MEQ2554812.1"/>
    </source>
</evidence>
<dbReference type="PANTHER" id="PTHR43420">
    <property type="entry name" value="ACETYLTRANSFERASE"/>
    <property type="match status" value="1"/>
</dbReference>
<dbReference type="InterPro" id="IPR000182">
    <property type="entry name" value="GNAT_dom"/>
</dbReference>
<name>A0ABV1H6N9_9FIRM</name>